<evidence type="ECO:0000313" key="12">
    <source>
        <dbReference type="EMBL" id="KAF2793598.1"/>
    </source>
</evidence>
<reference evidence="12" key="1">
    <citation type="journal article" date="2020" name="Stud. Mycol.">
        <title>101 Dothideomycetes genomes: a test case for predicting lifestyles and emergence of pathogens.</title>
        <authorList>
            <person name="Haridas S."/>
            <person name="Albert R."/>
            <person name="Binder M."/>
            <person name="Bloem J."/>
            <person name="Labutti K."/>
            <person name="Salamov A."/>
            <person name="Andreopoulos B."/>
            <person name="Baker S."/>
            <person name="Barry K."/>
            <person name="Bills G."/>
            <person name="Bluhm B."/>
            <person name="Cannon C."/>
            <person name="Castanera R."/>
            <person name="Culley D."/>
            <person name="Daum C."/>
            <person name="Ezra D."/>
            <person name="Gonzalez J."/>
            <person name="Henrissat B."/>
            <person name="Kuo A."/>
            <person name="Liang C."/>
            <person name="Lipzen A."/>
            <person name="Lutzoni F."/>
            <person name="Magnuson J."/>
            <person name="Mondo S."/>
            <person name="Nolan M."/>
            <person name="Ohm R."/>
            <person name="Pangilinan J."/>
            <person name="Park H.-J."/>
            <person name="Ramirez L."/>
            <person name="Alfaro M."/>
            <person name="Sun H."/>
            <person name="Tritt A."/>
            <person name="Yoshinaga Y."/>
            <person name="Zwiers L.-H."/>
            <person name="Turgeon B."/>
            <person name="Goodwin S."/>
            <person name="Spatafora J."/>
            <person name="Crous P."/>
            <person name="Grigoriev I."/>
        </authorList>
    </citation>
    <scope>NUCLEOTIDE SEQUENCE</scope>
    <source>
        <strain evidence="12">CBS 109.77</strain>
    </source>
</reference>
<evidence type="ECO:0000256" key="9">
    <source>
        <dbReference type="RuleBase" id="RU000304"/>
    </source>
</evidence>
<evidence type="ECO:0000259" key="11">
    <source>
        <dbReference type="PROSITE" id="PS50011"/>
    </source>
</evidence>
<accession>A0A6A6XB34</accession>
<protein>
    <recommendedName>
        <fullName evidence="1">mitogen-activated protein kinase</fullName>
        <ecNumber evidence="1">2.7.11.24</ecNumber>
    </recommendedName>
</protein>
<evidence type="ECO:0000256" key="7">
    <source>
        <dbReference type="ARBA" id="ARBA00048130"/>
    </source>
</evidence>
<dbReference type="CDD" id="cd00180">
    <property type="entry name" value="PKc"/>
    <property type="match status" value="1"/>
</dbReference>
<name>A0A6A6XB34_9PLEO</name>
<sequence>MFSLIPLDIRTAKGVLDHPDNRHLVSLIPGVCSHENPQEVARGLNIGFQISTKSSHTLATIGRTGNITVEGSSISRIQCSFEIHKDTEEIFLCDRSSSWSTQTFGPSARPFERERPDRRVVVARSVNEKFGFSSVSYREDHPRFTRTVDDETQTALPSKRATRIHTPGVHGPANMIRYYKKESVGFGSYGEVYKAVNVDSGELLALKLVKWPERQSYQYTMLKREVETLARLSHPNIVEFVSAQGFGEECLEISTPLKQGNIHDLIEKEVFVKDHSTASLLLHHMLQAIDYVAFKGIVHRDVKPANILYTSQPNGAYTFQLADFGLCNLIADARTCAGSPIFMAPEVFSSLETSQTSKMDVWSLFVTQAYAMNVGGFRGKPSNTTGLKIRAVQEAANDPMFRFIQDMAIVDPERRASAAEMLEKLYNGEGRSTPRNACLNSARGVDTSAVGPRKQRTKQSRIMKNVSRKQSGQVLKDPVTTEKRRIPG</sequence>
<feature type="region of interest" description="Disordered" evidence="10">
    <location>
        <begin position="434"/>
        <end position="488"/>
    </location>
</feature>
<keyword evidence="5 8" id="KW-0067">ATP-binding</keyword>
<dbReference type="EMBL" id="MU001921">
    <property type="protein sequence ID" value="KAF2793598.1"/>
    <property type="molecule type" value="Genomic_DNA"/>
</dbReference>
<dbReference type="PANTHER" id="PTHR48016">
    <property type="entry name" value="MAP KINASE KINASE KINASE SSK2-RELATED-RELATED"/>
    <property type="match status" value="1"/>
</dbReference>
<evidence type="ECO:0000256" key="8">
    <source>
        <dbReference type="PROSITE-ProRule" id="PRU10141"/>
    </source>
</evidence>
<dbReference type="Pfam" id="PF00069">
    <property type="entry name" value="Pkinase"/>
    <property type="match status" value="1"/>
</dbReference>
<dbReference type="PROSITE" id="PS00107">
    <property type="entry name" value="PROTEIN_KINASE_ATP"/>
    <property type="match status" value="1"/>
</dbReference>
<dbReference type="SUPFAM" id="SSF56112">
    <property type="entry name" value="Protein kinase-like (PK-like)"/>
    <property type="match status" value="1"/>
</dbReference>
<evidence type="ECO:0000256" key="1">
    <source>
        <dbReference type="ARBA" id="ARBA00012411"/>
    </source>
</evidence>
<feature type="compositionally biased region" description="Basic and acidic residues" evidence="10">
    <location>
        <begin position="479"/>
        <end position="488"/>
    </location>
</feature>
<organism evidence="12 13">
    <name type="scientific">Melanomma pulvis-pyrius CBS 109.77</name>
    <dbReference type="NCBI Taxonomy" id="1314802"/>
    <lineage>
        <taxon>Eukaryota</taxon>
        <taxon>Fungi</taxon>
        <taxon>Dikarya</taxon>
        <taxon>Ascomycota</taxon>
        <taxon>Pezizomycotina</taxon>
        <taxon>Dothideomycetes</taxon>
        <taxon>Pleosporomycetidae</taxon>
        <taxon>Pleosporales</taxon>
        <taxon>Melanommataceae</taxon>
        <taxon>Melanomma</taxon>
    </lineage>
</organism>
<dbReference type="AlphaFoldDB" id="A0A6A6XB34"/>
<evidence type="ECO:0000313" key="13">
    <source>
        <dbReference type="Proteomes" id="UP000799757"/>
    </source>
</evidence>
<dbReference type="InterPro" id="IPR017441">
    <property type="entry name" value="Protein_kinase_ATP_BS"/>
</dbReference>
<evidence type="ECO:0000256" key="10">
    <source>
        <dbReference type="SAM" id="MobiDB-lite"/>
    </source>
</evidence>
<dbReference type="GO" id="GO:0004707">
    <property type="term" value="F:MAP kinase activity"/>
    <property type="evidence" value="ECO:0007669"/>
    <property type="project" value="UniProtKB-EC"/>
</dbReference>
<dbReference type="GO" id="GO:0005524">
    <property type="term" value="F:ATP binding"/>
    <property type="evidence" value="ECO:0007669"/>
    <property type="project" value="UniProtKB-UniRule"/>
</dbReference>
<keyword evidence="13" id="KW-1185">Reference proteome</keyword>
<keyword evidence="9" id="KW-0723">Serine/threonine-protein kinase</keyword>
<evidence type="ECO:0000256" key="6">
    <source>
        <dbReference type="ARBA" id="ARBA00047919"/>
    </source>
</evidence>
<dbReference type="SMART" id="SM00220">
    <property type="entry name" value="S_TKc"/>
    <property type="match status" value="1"/>
</dbReference>
<keyword evidence="4 12" id="KW-0418">Kinase</keyword>
<evidence type="ECO:0000256" key="5">
    <source>
        <dbReference type="ARBA" id="ARBA00022840"/>
    </source>
</evidence>
<dbReference type="Gene3D" id="1.10.510.10">
    <property type="entry name" value="Transferase(Phosphotransferase) domain 1"/>
    <property type="match status" value="1"/>
</dbReference>
<keyword evidence="3 8" id="KW-0547">Nucleotide-binding</keyword>
<dbReference type="InterPro" id="IPR011009">
    <property type="entry name" value="Kinase-like_dom_sf"/>
</dbReference>
<dbReference type="PANTHER" id="PTHR48016:SF56">
    <property type="entry name" value="MAPKK KINASE"/>
    <property type="match status" value="1"/>
</dbReference>
<comment type="catalytic activity">
    <reaction evidence="7">
        <text>L-seryl-[protein] + ATP = O-phospho-L-seryl-[protein] + ADP + H(+)</text>
        <dbReference type="Rhea" id="RHEA:17989"/>
        <dbReference type="Rhea" id="RHEA-COMP:9863"/>
        <dbReference type="Rhea" id="RHEA-COMP:11604"/>
        <dbReference type="ChEBI" id="CHEBI:15378"/>
        <dbReference type="ChEBI" id="CHEBI:29999"/>
        <dbReference type="ChEBI" id="CHEBI:30616"/>
        <dbReference type="ChEBI" id="CHEBI:83421"/>
        <dbReference type="ChEBI" id="CHEBI:456216"/>
        <dbReference type="EC" id="2.7.11.24"/>
    </reaction>
    <physiologicalReaction direction="left-to-right" evidence="7">
        <dbReference type="Rhea" id="RHEA:17990"/>
    </physiologicalReaction>
</comment>
<gene>
    <name evidence="12" type="ORF">K505DRAFT_375222</name>
</gene>
<dbReference type="EC" id="2.7.11.24" evidence="1"/>
<comment type="similarity">
    <text evidence="9">Belongs to the protein kinase superfamily.</text>
</comment>
<evidence type="ECO:0000256" key="4">
    <source>
        <dbReference type="ARBA" id="ARBA00022777"/>
    </source>
</evidence>
<proteinExistence type="inferred from homology"/>
<feature type="binding site" evidence="8">
    <location>
        <position position="207"/>
    </location>
    <ligand>
        <name>ATP</name>
        <dbReference type="ChEBI" id="CHEBI:30616"/>
    </ligand>
</feature>
<dbReference type="OrthoDB" id="4062651at2759"/>
<evidence type="ECO:0000256" key="2">
    <source>
        <dbReference type="ARBA" id="ARBA00022679"/>
    </source>
</evidence>
<dbReference type="InterPro" id="IPR008271">
    <property type="entry name" value="Ser/Thr_kinase_AS"/>
</dbReference>
<feature type="domain" description="Protein kinase" evidence="11">
    <location>
        <begin position="178"/>
        <end position="427"/>
    </location>
</feature>
<dbReference type="PROSITE" id="PS50011">
    <property type="entry name" value="PROTEIN_KINASE_DOM"/>
    <property type="match status" value="1"/>
</dbReference>
<dbReference type="PROSITE" id="PS00108">
    <property type="entry name" value="PROTEIN_KINASE_ST"/>
    <property type="match status" value="1"/>
</dbReference>
<dbReference type="InterPro" id="IPR050538">
    <property type="entry name" value="MAP_kinase_kinase_kinase"/>
</dbReference>
<comment type="catalytic activity">
    <reaction evidence="6">
        <text>L-threonyl-[protein] + ATP = O-phospho-L-threonyl-[protein] + ADP + H(+)</text>
        <dbReference type="Rhea" id="RHEA:46608"/>
        <dbReference type="Rhea" id="RHEA-COMP:11060"/>
        <dbReference type="Rhea" id="RHEA-COMP:11605"/>
        <dbReference type="ChEBI" id="CHEBI:15378"/>
        <dbReference type="ChEBI" id="CHEBI:30013"/>
        <dbReference type="ChEBI" id="CHEBI:30616"/>
        <dbReference type="ChEBI" id="CHEBI:61977"/>
        <dbReference type="ChEBI" id="CHEBI:456216"/>
        <dbReference type="EC" id="2.7.11.24"/>
    </reaction>
    <physiologicalReaction direction="left-to-right" evidence="6">
        <dbReference type="Rhea" id="RHEA:46609"/>
    </physiologicalReaction>
</comment>
<keyword evidence="2" id="KW-0808">Transferase</keyword>
<dbReference type="InterPro" id="IPR000719">
    <property type="entry name" value="Prot_kinase_dom"/>
</dbReference>
<dbReference type="Proteomes" id="UP000799757">
    <property type="component" value="Unassembled WGS sequence"/>
</dbReference>
<evidence type="ECO:0000256" key="3">
    <source>
        <dbReference type="ARBA" id="ARBA00022741"/>
    </source>
</evidence>